<accession>A0ABR0B2J5</accession>
<protein>
    <submittedName>
        <fullName evidence="1">Uncharacterized protein</fullName>
    </submittedName>
</protein>
<reference evidence="1 2" key="1">
    <citation type="journal article" date="2023" name="Nucleic Acids Res.">
        <title>The hologenome of Daphnia magna reveals possible DNA methylation and microbiome-mediated evolution of the host genome.</title>
        <authorList>
            <person name="Chaturvedi A."/>
            <person name="Li X."/>
            <person name="Dhandapani V."/>
            <person name="Marshall H."/>
            <person name="Kissane S."/>
            <person name="Cuenca-Cambronero M."/>
            <person name="Asole G."/>
            <person name="Calvet F."/>
            <person name="Ruiz-Romero M."/>
            <person name="Marangio P."/>
            <person name="Guigo R."/>
            <person name="Rago D."/>
            <person name="Mirbahai L."/>
            <person name="Eastwood N."/>
            <person name="Colbourne J.K."/>
            <person name="Zhou J."/>
            <person name="Mallon E."/>
            <person name="Orsini L."/>
        </authorList>
    </citation>
    <scope>NUCLEOTIDE SEQUENCE [LARGE SCALE GENOMIC DNA]</scope>
    <source>
        <strain evidence="1">LRV0_1</strain>
    </source>
</reference>
<dbReference type="Proteomes" id="UP001234178">
    <property type="component" value="Unassembled WGS sequence"/>
</dbReference>
<proteinExistence type="predicted"/>
<sequence>MNNANLWGCEYEKKVNQLIGEIFMMPFVTRKVHWTTLYSSIPEVGQAHNESITMNIGFGDWDNPKKTERQKG</sequence>
<evidence type="ECO:0000313" key="2">
    <source>
        <dbReference type="Proteomes" id="UP001234178"/>
    </source>
</evidence>
<evidence type="ECO:0000313" key="1">
    <source>
        <dbReference type="EMBL" id="KAK4035849.1"/>
    </source>
</evidence>
<gene>
    <name evidence="1" type="ORF">OUZ56_027930</name>
</gene>
<name>A0ABR0B2J5_9CRUS</name>
<keyword evidence="2" id="KW-1185">Reference proteome</keyword>
<comment type="caution">
    <text evidence="1">The sequence shown here is derived from an EMBL/GenBank/DDBJ whole genome shotgun (WGS) entry which is preliminary data.</text>
</comment>
<dbReference type="EMBL" id="JAOYFB010000040">
    <property type="protein sequence ID" value="KAK4035849.1"/>
    <property type="molecule type" value="Genomic_DNA"/>
</dbReference>
<organism evidence="1 2">
    <name type="scientific">Daphnia magna</name>
    <dbReference type="NCBI Taxonomy" id="35525"/>
    <lineage>
        <taxon>Eukaryota</taxon>
        <taxon>Metazoa</taxon>
        <taxon>Ecdysozoa</taxon>
        <taxon>Arthropoda</taxon>
        <taxon>Crustacea</taxon>
        <taxon>Branchiopoda</taxon>
        <taxon>Diplostraca</taxon>
        <taxon>Cladocera</taxon>
        <taxon>Anomopoda</taxon>
        <taxon>Daphniidae</taxon>
        <taxon>Daphnia</taxon>
    </lineage>
</organism>